<dbReference type="Gene3D" id="1.25.10.10">
    <property type="entry name" value="Leucine-rich Repeat Variant"/>
    <property type="match status" value="2"/>
</dbReference>
<feature type="domain" description="PH" evidence="2">
    <location>
        <begin position="721"/>
        <end position="753"/>
    </location>
</feature>
<dbReference type="SMART" id="SM00233">
    <property type="entry name" value="PH"/>
    <property type="match status" value="1"/>
</dbReference>
<dbReference type="EMBL" id="OVEO01000002">
    <property type="protein sequence ID" value="SPQ94273.1"/>
    <property type="molecule type" value="Genomic_DNA"/>
</dbReference>
<sequence>MADVEGAVRKALQALLECTVREDVIHHLTVTMSLKAGAKKNKDIASALVRDGAFQSLSVVLQRYSKDEEVCLLALKAISNFASAQDTVSAMVEHEIPLLLIRTIKRHLTSATILEVGIMVLADASRNPHVRDLVRIHNGISAIGDTISVHKTNPKVLDAAFYCLANLTVQSPDNIASIVESGCMGAVIDGMMKFSTAPSLVEAALATLNNVCRNGITERRHVADLNACHAMVEVLKPLVGQRSIGLAKSCLVAIATFAQCPENIDVLLDANALNLICTKVMVYRTDLDLVKVGISTIAIVATSCSDATLPALLETRCLATVLVIARANPYQDAIQAAILQLFTGLYSRFSNAHSQLLSTIRLMSIPVALSSMYCFPKNAMIASAAATLLTGVLTDQQVRGRLELIDIFPTVVRVAMEQIDNHDVVRLMLNLLAELMTLNVTSSAVEGSNMLDLVGYIITQPDTNPKSLESALALLSQIVTHGDSSELAVQMLAKPLFDIASNPETSRTATYPVLAAILGDLAQTTTGAEILLQLGFIDLQLKILAEESRHPMLVSIILESLRKLMRSSLKARADLKQKGAVRMVETLRFQHSAEARVSRAANDFLRDIESTALASKARTGYAKPIASTDGFKLPELDQNVRLFLVAGGVLVKHCKRALPRKMNVFVSPDLRFLVWRDPGNQKSKPRSFFLDNSDRVVAGRATPELQRQTMFYTPAAEPLAFAVFMKDGRTLNLEAHTPALRQQWVQALREIIRYRQDLAKLTTESKDNHSGNSLKDEDSTLLGGFNEI</sequence>
<dbReference type="SUPFAM" id="SSF48371">
    <property type="entry name" value="ARM repeat"/>
    <property type="match status" value="2"/>
</dbReference>
<dbReference type="InterPro" id="IPR011989">
    <property type="entry name" value="ARM-like"/>
</dbReference>
<dbReference type="GO" id="GO:0005829">
    <property type="term" value="C:cytosol"/>
    <property type="evidence" value="ECO:0007669"/>
    <property type="project" value="TreeGrafter"/>
</dbReference>
<dbReference type="Proteomes" id="UP000290189">
    <property type="component" value="Unassembled WGS sequence"/>
</dbReference>
<dbReference type="InterPro" id="IPR016024">
    <property type="entry name" value="ARM-type_fold"/>
</dbReference>
<dbReference type="PANTHER" id="PTHR23312">
    <property type="entry name" value="ARMC5 ARMADILLO REPEAT-CONTAINING -RELATED"/>
    <property type="match status" value="1"/>
</dbReference>
<dbReference type="Gene3D" id="2.30.29.30">
    <property type="entry name" value="Pleckstrin-homology domain (PH domain)/Phosphotyrosine-binding domain (PTB)"/>
    <property type="match status" value="1"/>
</dbReference>
<feature type="compositionally biased region" description="Basic and acidic residues" evidence="1">
    <location>
        <begin position="764"/>
        <end position="778"/>
    </location>
</feature>
<dbReference type="PROSITE" id="PS50003">
    <property type="entry name" value="PH_DOMAIN"/>
    <property type="match status" value="1"/>
</dbReference>
<dbReference type="InterPro" id="IPR000225">
    <property type="entry name" value="Armadillo"/>
</dbReference>
<accession>A0A3P3Y272</accession>
<evidence type="ECO:0000256" key="1">
    <source>
        <dbReference type="SAM" id="MobiDB-lite"/>
    </source>
</evidence>
<feature type="region of interest" description="Disordered" evidence="1">
    <location>
        <begin position="764"/>
        <end position="788"/>
    </location>
</feature>
<evidence type="ECO:0000259" key="2">
    <source>
        <dbReference type="PROSITE" id="PS50003"/>
    </source>
</evidence>
<proteinExistence type="predicted"/>
<name>A0A3P3Y272_PLABS</name>
<dbReference type="InterPro" id="IPR001849">
    <property type="entry name" value="PH_domain"/>
</dbReference>
<protein>
    <recommendedName>
        <fullName evidence="2">PH domain-containing protein</fullName>
    </recommendedName>
</protein>
<dbReference type="SUPFAM" id="SSF50729">
    <property type="entry name" value="PH domain-like"/>
    <property type="match status" value="1"/>
</dbReference>
<dbReference type="AlphaFoldDB" id="A0A3P3Y272"/>
<geneLocation type="mitochondrion" evidence="3"/>
<dbReference type="SMART" id="SM00185">
    <property type="entry name" value="ARM"/>
    <property type="match status" value="4"/>
</dbReference>
<reference evidence="3 4" key="1">
    <citation type="submission" date="2018-03" db="EMBL/GenBank/DDBJ databases">
        <authorList>
            <person name="Fogelqvist J."/>
        </authorList>
    </citation>
    <scope>NUCLEOTIDE SEQUENCE [LARGE SCALE GENOMIC DNA]</scope>
</reference>
<evidence type="ECO:0000313" key="4">
    <source>
        <dbReference type="Proteomes" id="UP000290189"/>
    </source>
</evidence>
<keyword evidence="3" id="KW-0496">Mitochondrion</keyword>
<organism evidence="3 4">
    <name type="scientific">Plasmodiophora brassicae</name>
    <name type="common">Clubroot disease agent</name>
    <dbReference type="NCBI Taxonomy" id="37360"/>
    <lineage>
        <taxon>Eukaryota</taxon>
        <taxon>Sar</taxon>
        <taxon>Rhizaria</taxon>
        <taxon>Endomyxa</taxon>
        <taxon>Phytomyxea</taxon>
        <taxon>Plasmodiophorida</taxon>
        <taxon>Plasmodiophoridae</taxon>
        <taxon>Plasmodiophora</taxon>
    </lineage>
</organism>
<dbReference type="InterPro" id="IPR011993">
    <property type="entry name" value="PH-like_dom_sf"/>
</dbReference>
<dbReference type="PANTHER" id="PTHR23312:SF8">
    <property type="entry name" value="ARMADILLO REPEAT-CONTAINING PROTEIN 5"/>
    <property type="match status" value="1"/>
</dbReference>
<dbReference type="GO" id="GO:0009653">
    <property type="term" value="P:anatomical structure morphogenesis"/>
    <property type="evidence" value="ECO:0007669"/>
    <property type="project" value="TreeGrafter"/>
</dbReference>
<evidence type="ECO:0000313" key="3">
    <source>
        <dbReference type="EMBL" id="SPQ94273.1"/>
    </source>
</evidence>
<gene>
    <name evidence="3" type="ORF">PLBR_LOCUS1488</name>
</gene>